<comment type="caution">
    <text evidence="1">The sequence shown here is derived from an EMBL/GenBank/DDBJ whole genome shotgun (WGS) entry which is preliminary data.</text>
</comment>
<gene>
    <name evidence="1" type="ORF">FA95DRAFT_1414149</name>
</gene>
<evidence type="ECO:0000313" key="1">
    <source>
        <dbReference type="EMBL" id="KAI0046191.1"/>
    </source>
</evidence>
<proteinExistence type="predicted"/>
<sequence length="232" mass="25473">MSARHKYMSYIVAAHFTTYQPSRASSDERTRAARNSLFERTAQTMAATTRLFVSTLLSLETAANYAAAAPSSAFAMRIFALFPRSIPEPSTPPLFLVALLAIILGCIIRVLSFRAMKGQFTYELSISAHHKLVTSGPYAVVRHPGYTGLLLVQFGSPLLCLASGSGSWWWGAGVARTHLGHAVAGAWVAVLGHVTLVVCRVPTEDALLHEVFGREWEAYARRVRYRFIPGVF</sequence>
<evidence type="ECO:0000313" key="2">
    <source>
        <dbReference type="Proteomes" id="UP000814033"/>
    </source>
</evidence>
<reference evidence="1" key="1">
    <citation type="submission" date="2021-02" db="EMBL/GenBank/DDBJ databases">
        <authorList>
            <consortium name="DOE Joint Genome Institute"/>
            <person name="Ahrendt S."/>
            <person name="Looney B.P."/>
            <person name="Miyauchi S."/>
            <person name="Morin E."/>
            <person name="Drula E."/>
            <person name="Courty P.E."/>
            <person name="Chicoki N."/>
            <person name="Fauchery L."/>
            <person name="Kohler A."/>
            <person name="Kuo A."/>
            <person name="Labutti K."/>
            <person name="Pangilinan J."/>
            <person name="Lipzen A."/>
            <person name="Riley R."/>
            <person name="Andreopoulos W."/>
            <person name="He G."/>
            <person name="Johnson J."/>
            <person name="Barry K.W."/>
            <person name="Grigoriev I.V."/>
            <person name="Nagy L."/>
            <person name="Hibbett D."/>
            <person name="Henrissat B."/>
            <person name="Matheny P.B."/>
            <person name="Labbe J."/>
            <person name="Martin F."/>
        </authorList>
    </citation>
    <scope>NUCLEOTIDE SEQUENCE</scope>
    <source>
        <strain evidence="1">FP105234-sp</strain>
    </source>
</reference>
<accession>A0ACB8RR41</accession>
<dbReference type="EMBL" id="MU275932">
    <property type="protein sequence ID" value="KAI0046191.1"/>
    <property type="molecule type" value="Genomic_DNA"/>
</dbReference>
<name>A0ACB8RR41_9AGAM</name>
<dbReference type="Proteomes" id="UP000814033">
    <property type="component" value="Unassembled WGS sequence"/>
</dbReference>
<organism evidence="1 2">
    <name type="scientific">Auriscalpium vulgare</name>
    <dbReference type="NCBI Taxonomy" id="40419"/>
    <lineage>
        <taxon>Eukaryota</taxon>
        <taxon>Fungi</taxon>
        <taxon>Dikarya</taxon>
        <taxon>Basidiomycota</taxon>
        <taxon>Agaricomycotina</taxon>
        <taxon>Agaricomycetes</taxon>
        <taxon>Russulales</taxon>
        <taxon>Auriscalpiaceae</taxon>
        <taxon>Auriscalpium</taxon>
    </lineage>
</organism>
<protein>
    <submittedName>
        <fullName evidence="1">Uncharacterized protein</fullName>
    </submittedName>
</protein>
<reference evidence="1" key="2">
    <citation type="journal article" date="2022" name="New Phytol.">
        <title>Evolutionary transition to the ectomycorrhizal habit in the genomes of a hyperdiverse lineage of mushroom-forming fungi.</title>
        <authorList>
            <person name="Looney B."/>
            <person name="Miyauchi S."/>
            <person name="Morin E."/>
            <person name="Drula E."/>
            <person name="Courty P.E."/>
            <person name="Kohler A."/>
            <person name="Kuo A."/>
            <person name="LaButti K."/>
            <person name="Pangilinan J."/>
            <person name="Lipzen A."/>
            <person name="Riley R."/>
            <person name="Andreopoulos W."/>
            <person name="He G."/>
            <person name="Johnson J."/>
            <person name="Nolan M."/>
            <person name="Tritt A."/>
            <person name="Barry K.W."/>
            <person name="Grigoriev I.V."/>
            <person name="Nagy L.G."/>
            <person name="Hibbett D."/>
            <person name="Henrissat B."/>
            <person name="Matheny P.B."/>
            <person name="Labbe J."/>
            <person name="Martin F.M."/>
        </authorList>
    </citation>
    <scope>NUCLEOTIDE SEQUENCE</scope>
    <source>
        <strain evidence="1">FP105234-sp</strain>
    </source>
</reference>
<keyword evidence="2" id="KW-1185">Reference proteome</keyword>